<proteinExistence type="inferred from homology"/>
<dbReference type="PANTHER" id="PTHR47271:SF3">
    <property type="entry name" value="ARGININE DEIMINASE"/>
    <property type="match status" value="1"/>
</dbReference>
<gene>
    <name evidence="8" type="primary">arcA</name>
    <name evidence="10" type="ORF">SAMN06295900_1088</name>
</gene>
<keyword evidence="5 8" id="KW-0056">Arginine metabolism</keyword>
<dbReference type="OrthoDB" id="9807502at2"/>
<dbReference type="UniPathway" id="UPA00254">
    <property type="reaction ID" value="UER00364"/>
</dbReference>
<dbReference type="GeneID" id="95550171"/>
<protein>
    <recommendedName>
        <fullName evidence="8">Arginine deiminase</fullName>
        <shortName evidence="8">ADI</shortName>
        <ecNumber evidence="8">3.5.3.6</ecNumber>
    </recommendedName>
    <alternativeName>
        <fullName evidence="8">Arginine dihydrolase</fullName>
        <shortName evidence="8">AD</shortName>
    </alternativeName>
</protein>
<dbReference type="InterPro" id="IPR003876">
    <property type="entry name" value="Arg_deiminase"/>
</dbReference>
<keyword evidence="6 8" id="KW-0378">Hydrolase</keyword>
<evidence type="ECO:0000313" key="11">
    <source>
        <dbReference type="Proteomes" id="UP000192911"/>
    </source>
</evidence>
<comment type="similarity">
    <text evidence="3 8">Belongs to the arginine deiminase family.</text>
</comment>
<keyword evidence="4 8" id="KW-0963">Cytoplasm</keyword>
<comment type="pathway">
    <text evidence="2 8">Amino-acid degradation; L-arginine degradation via ADI pathway; carbamoyl phosphate from L-arginine: step 1/2.</text>
</comment>
<dbReference type="PRINTS" id="PR01466">
    <property type="entry name" value="ARGDEIMINASE"/>
</dbReference>
<evidence type="ECO:0000256" key="2">
    <source>
        <dbReference type="ARBA" id="ARBA00005213"/>
    </source>
</evidence>
<dbReference type="Gene3D" id="3.75.10.10">
    <property type="entry name" value="L-arginine/glycine Amidinotransferase, Chain A"/>
    <property type="match status" value="1"/>
</dbReference>
<dbReference type="PANTHER" id="PTHR47271">
    <property type="entry name" value="ARGININE DEIMINASE"/>
    <property type="match status" value="1"/>
</dbReference>
<dbReference type="STRING" id="28094.SAMN06295900_1088"/>
<reference evidence="11" key="1">
    <citation type="submission" date="2017-04" db="EMBL/GenBank/DDBJ databases">
        <authorList>
            <person name="Varghese N."/>
            <person name="Submissions S."/>
        </authorList>
    </citation>
    <scope>NUCLEOTIDE SEQUENCE [LARGE SCALE GENOMIC DNA]</scope>
    <source>
        <strain evidence="11">Ballard 720</strain>
    </source>
</reference>
<organism evidence="10 11">
    <name type="scientific">Trinickia caryophylli</name>
    <name type="common">Paraburkholderia caryophylli</name>
    <dbReference type="NCBI Taxonomy" id="28094"/>
    <lineage>
        <taxon>Bacteria</taxon>
        <taxon>Pseudomonadati</taxon>
        <taxon>Pseudomonadota</taxon>
        <taxon>Betaproteobacteria</taxon>
        <taxon>Burkholderiales</taxon>
        <taxon>Burkholderiaceae</taxon>
        <taxon>Trinickia</taxon>
    </lineage>
</organism>
<evidence type="ECO:0000256" key="1">
    <source>
        <dbReference type="ARBA" id="ARBA00004496"/>
    </source>
</evidence>
<dbReference type="Pfam" id="PF02274">
    <property type="entry name" value="ADI"/>
    <property type="match status" value="1"/>
</dbReference>
<dbReference type="Gene3D" id="1.10.3930.10">
    <property type="entry name" value="Arginine deiminase"/>
    <property type="match status" value="1"/>
</dbReference>
<dbReference type="GO" id="GO:0019546">
    <property type="term" value="P:L-arginine deiminase pathway"/>
    <property type="evidence" value="ECO:0007669"/>
    <property type="project" value="TreeGrafter"/>
</dbReference>
<dbReference type="Proteomes" id="UP000192911">
    <property type="component" value="Unassembled WGS sequence"/>
</dbReference>
<name>A0A1X7F8L6_TRICW</name>
<comment type="subcellular location">
    <subcellularLocation>
        <location evidence="1 8">Cytoplasm</location>
    </subcellularLocation>
</comment>
<dbReference type="RefSeq" id="WP_085228365.1">
    <property type="nucleotide sequence ID" value="NZ_BSQD01000010.1"/>
</dbReference>
<evidence type="ECO:0000256" key="9">
    <source>
        <dbReference type="PIRSR" id="PIRSR006356-1"/>
    </source>
</evidence>
<evidence type="ECO:0000256" key="3">
    <source>
        <dbReference type="ARBA" id="ARBA00010206"/>
    </source>
</evidence>
<dbReference type="SUPFAM" id="SSF55909">
    <property type="entry name" value="Pentein"/>
    <property type="match status" value="1"/>
</dbReference>
<evidence type="ECO:0000256" key="8">
    <source>
        <dbReference type="HAMAP-Rule" id="MF_00242"/>
    </source>
</evidence>
<dbReference type="EC" id="3.5.3.6" evidence="8"/>
<evidence type="ECO:0000313" key="10">
    <source>
        <dbReference type="EMBL" id="SMF47881.1"/>
    </source>
</evidence>
<dbReference type="GO" id="GO:0016990">
    <property type="term" value="F:arginine deiminase activity"/>
    <property type="evidence" value="ECO:0007669"/>
    <property type="project" value="UniProtKB-UniRule"/>
</dbReference>
<comment type="catalytic activity">
    <reaction evidence="7 8">
        <text>L-arginine + H2O = L-citrulline + NH4(+)</text>
        <dbReference type="Rhea" id="RHEA:19597"/>
        <dbReference type="ChEBI" id="CHEBI:15377"/>
        <dbReference type="ChEBI" id="CHEBI:28938"/>
        <dbReference type="ChEBI" id="CHEBI:32682"/>
        <dbReference type="ChEBI" id="CHEBI:57743"/>
        <dbReference type="EC" id="3.5.3.6"/>
    </reaction>
</comment>
<evidence type="ECO:0000256" key="4">
    <source>
        <dbReference type="ARBA" id="ARBA00022490"/>
    </source>
</evidence>
<evidence type="ECO:0000256" key="7">
    <source>
        <dbReference type="ARBA" id="ARBA00049429"/>
    </source>
</evidence>
<feature type="active site" description="Amidino-cysteine intermediate" evidence="8 9">
    <location>
        <position position="395"/>
    </location>
</feature>
<keyword evidence="11" id="KW-1185">Reference proteome</keyword>
<dbReference type="NCBIfam" id="NF002381">
    <property type="entry name" value="PRK01388.1"/>
    <property type="match status" value="1"/>
</dbReference>
<evidence type="ECO:0000256" key="6">
    <source>
        <dbReference type="ARBA" id="ARBA00022801"/>
    </source>
</evidence>
<dbReference type="GO" id="GO:0005737">
    <property type="term" value="C:cytoplasm"/>
    <property type="evidence" value="ECO:0007669"/>
    <property type="project" value="UniProtKB-SubCell"/>
</dbReference>
<dbReference type="EMBL" id="FXAH01000008">
    <property type="protein sequence ID" value="SMF47881.1"/>
    <property type="molecule type" value="Genomic_DNA"/>
</dbReference>
<sequence length="407" mass="45526">MTLGVHSEAGKLRTVMVCRPGLAHRRLTPANCDSLLFDDVIWVDRAIEDHETFVRLMRERGVEVLEFHHLLAQTLLDRSARDWLLDRRIVEEEVGTGMLRELRVWLEELPAQQLADMLIGGIAKAEVPFDAKGLFGGYLERSEFVIPPLANLIFQRDPSAWVYGGVTLNPMYWPARRKETLLLTAVYRFHPRFAGQVRVWWGDPDIDHGAQTLEGGDVMAIGNGVVLIGMGERSSPQAVTQVARRLFAANAARRVIACQLPKARASMHLDTVFSFIDVDFVSIYPDVADGILCTSLYPGDEQGRIRYERHTQAFLDVIAQALGVGSLRVLTTGGDAYEIEREQWDDGNNVLALDRRVVLAYDRNVYTNRKMRQAGVEVIEVPGGELGRGRGGSHCLTCPVARDPIEL</sequence>
<evidence type="ECO:0000256" key="5">
    <source>
        <dbReference type="ARBA" id="ARBA00022503"/>
    </source>
</evidence>
<dbReference type="AlphaFoldDB" id="A0A1X7F8L6"/>
<dbReference type="PIRSF" id="PIRSF006356">
    <property type="entry name" value="Arg_deiminase"/>
    <property type="match status" value="1"/>
</dbReference>
<accession>A0A1X7F8L6</accession>
<dbReference type="HAMAP" id="MF_00242">
    <property type="entry name" value="Arg_deiminase"/>
    <property type="match status" value="1"/>
</dbReference>